<evidence type="ECO:0000256" key="2">
    <source>
        <dbReference type="ARBA" id="ARBA00022692"/>
    </source>
</evidence>
<keyword evidence="4 6" id="KW-0472">Membrane</keyword>
<evidence type="ECO:0000259" key="7">
    <source>
        <dbReference type="PROSITE" id="PS50850"/>
    </source>
</evidence>
<feature type="transmembrane region" description="Helical" evidence="6">
    <location>
        <begin position="259"/>
        <end position="280"/>
    </location>
</feature>
<dbReference type="AlphaFoldDB" id="A0A2T2N6V0"/>
<reference evidence="8 9" key="1">
    <citation type="journal article" date="2018" name="Front. Microbiol.">
        <title>Genome-Wide Analysis of Corynespora cassiicola Leaf Fall Disease Putative Effectors.</title>
        <authorList>
            <person name="Lopez D."/>
            <person name="Ribeiro S."/>
            <person name="Label P."/>
            <person name="Fumanal B."/>
            <person name="Venisse J.S."/>
            <person name="Kohler A."/>
            <person name="de Oliveira R.R."/>
            <person name="Labutti K."/>
            <person name="Lipzen A."/>
            <person name="Lail K."/>
            <person name="Bauer D."/>
            <person name="Ohm R.A."/>
            <person name="Barry K.W."/>
            <person name="Spatafora J."/>
            <person name="Grigoriev I.V."/>
            <person name="Martin F.M."/>
            <person name="Pujade-Renaud V."/>
        </authorList>
    </citation>
    <scope>NUCLEOTIDE SEQUENCE [LARGE SCALE GENOMIC DNA]</scope>
    <source>
        <strain evidence="8 9">Philippines</strain>
    </source>
</reference>
<sequence>MPSSPLEENGLADPESNENTPLLKPPEEENWTPPRGFLWIEIAIFANVFLYGFDGTITAATYAVISSEFDAANTASWLTTAYLVTSTAFQPLYGRFSDIFGRRICFFVSTITFAAGCLGCGLATNIVLVNCMRALTGFGGGGLMTMATIVNSDMIPFRKRGMYQALQNGMFGFGAICGASFGGSIADTIGWRWCFLLQTPVSAVALFLGWLVIKNPMELKPTWKDIKARVDFTGALLLVTAISIQLVGLSLGGNELPWSNGWVISSLVISFVLLGVFIVVESRTTAIPVIPLRQLQGRNPIAIQTANVCAGTAAYAYLFMLPLFFQVVLLDTATTAGARLAIPSLATPIGGLIAGIVMSRWGKLITLVRLGALFLAFGNALVTSLRFHDSTWKYLIFIFPANLGQGIIYPATLFTTLASFDHADHAVSASTVYLIRSLGSVWGVAVTATIVQNTLNWRLPSALEGIPNKDQIIADIRHSVTALQQLPPDIQLKARLVYYDGIRYSFAASTVIAGIAIVASLFAYNAGLRNTH</sequence>
<dbReference type="InterPro" id="IPR020846">
    <property type="entry name" value="MFS_dom"/>
</dbReference>
<accession>A0A2T2N6V0</accession>
<feature type="region of interest" description="Disordered" evidence="5">
    <location>
        <begin position="1"/>
        <end position="29"/>
    </location>
</feature>
<evidence type="ECO:0000313" key="9">
    <source>
        <dbReference type="Proteomes" id="UP000240883"/>
    </source>
</evidence>
<feature type="transmembrane region" description="Helical" evidence="6">
    <location>
        <begin position="134"/>
        <end position="157"/>
    </location>
</feature>
<feature type="transmembrane region" description="Helical" evidence="6">
    <location>
        <begin position="502"/>
        <end position="524"/>
    </location>
</feature>
<dbReference type="OrthoDB" id="6770063at2759"/>
<evidence type="ECO:0000256" key="6">
    <source>
        <dbReference type="SAM" id="Phobius"/>
    </source>
</evidence>
<evidence type="ECO:0000256" key="1">
    <source>
        <dbReference type="ARBA" id="ARBA00004141"/>
    </source>
</evidence>
<feature type="domain" description="Major facilitator superfamily (MFS) profile" evidence="7">
    <location>
        <begin position="40"/>
        <end position="531"/>
    </location>
</feature>
<keyword evidence="2 6" id="KW-0812">Transmembrane</keyword>
<evidence type="ECO:0000256" key="5">
    <source>
        <dbReference type="SAM" id="MobiDB-lite"/>
    </source>
</evidence>
<dbReference type="PANTHER" id="PTHR23501:SF81">
    <property type="entry name" value="VACUOLAR BASIC AMINO ACID TRANSPORTER 2"/>
    <property type="match status" value="1"/>
</dbReference>
<dbReference type="GO" id="GO:0000329">
    <property type="term" value="C:fungal-type vacuole membrane"/>
    <property type="evidence" value="ECO:0007669"/>
    <property type="project" value="TreeGrafter"/>
</dbReference>
<gene>
    <name evidence="8" type="ORF">BS50DRAFT_625461</name>
</gene>
<feature type="transmembrane region" description="Helical" evidence="6">
    <location>
        <begin position="394"/>
        <end position="420"/>
    </location>
</feature>
<organism evidence="8 9">
    <name type="scientific">Corynespora cassiicola Philippines</name>
    <dbReference type="NCBI Taxonomy" id="1448308"/>
    <lineage>
        <taxon>Eukaryota</taxon>
        <taxon>Fungi</taxon>
        <taxon>Dikarya</taxon>
        <taxon>Ascomycota</taxon>
        <taxon>Pezizomycotina</taxon>
        <taxon>Dothideomycetes</taxon>
        <taxon>Pleosporomycetidae</taxon>
        <taxon>Pleosporales</taxon>
        <taxon>Corynesporascaceae</taxon>
        <taxon>Corynespora</taxon>
    </lineage>
</organism>
<feature type="transmembrane region" description="Helical" evidence="6">
    <location>
        <begin position="104"/>
        <end position="128"/>
    </location>
</feature>
<feature type="transmembrane region" description="Helical" evidence="6">
    <location>
        <begin position="432"/>
        <end position="451"/>
    </location>
</feature>
<proteinExistence type="predicted"/>
<dbReference type="Pfam" id="PF07690">
    <property type="entry name" value="MFS_1"/>
    <property type="match status" value="1"/>
</dbReference>
<keyword evidence="3 6" id="KW-1133">Transmembrane helix</keyword>
<feature type="transmembrane region" description="Helical" evidence="6">
    <location>
        <begin position="169"/>
        <end position="189"/>
    </location>
</feature>
<dbReference type="InterPro" id="IPR011701">
    <property type="entry name" value="MFS"/>
</dbReference>
<dbReference type="Gene3D" id="1.20.1250.20">
    <property type="entry name" value="MFS general substrate transporter like domains"/>
    <property type="match status" value="2"/>
</dbReference>
<dbReference type="FunFam" id="1.20.1250.20:FF:000670">
    <property type="entry name" value="MFS general substrate transporter"/>
    <property type="match status" value="1"/>
</dbReference>
<evidence type="ECO:0000313" key="8">
    <source>
        <dbReference type="EMBL" id="PSN61182.1"/>
    </source>
</evidence>
<keyword evidence="9" id="KW-1185">Reference proteome</keyword>
<feature type="transmembrane region" description="Helical" evidence="6">
    <location>
        <begin position="301"/>
        <end position="325"/>
    </location>
</feature>
<feature type="transmembrane region" description="Helical" evidence="6">
    <location>
        <begin position="195"/>
        <end position="213"/>
    </location>
</feature>
<feature type="transmembrane region" description="Helical" evidence="6">
    <location>
        <begin position="234"/>
        <end position="253"/>
    </location>
</feature>
<evidence type="ECO:0000256" key="4">
    <source>
        <dbReference type="ARBA" id="ARBA00023136"/>
    </source>
</evidence>
<dbReference type="Proteomes" id="UP000240883">
    <property type="component" value="Unassembled WGS sequence"/>
</dbReference>
<dbReference type="CDD" id="cd17502">
    <property type="entry name" value="MFS_Azr1_MDR_like"/>
    <property type="match status" value="1"/>
</dbReference>
<dbReference type="PROSITE" id="PS50850">
    <property type="entry name" value="MFS"/>
    <property type="match status" value="1"/>
</dbReference>
<comment type="subcellular location">
    <subcellularLocation>
        <location evidence="1">Membrane</location>
        <topology evidence="1">Multi-pass membrane protein</topology>
    </subcellularLocation>
</comment>
<feature type="transmembrane region" description="Helical" evidence="6">
    <location>
        <begin position="364"/>
        <end position="382"/>
    </location>
</feature>
<evidence type="ECO:0000256" key="3">
    <source>
        <dbReference type="ARBA" id="ARBA00022989"/>
    </source>
</evidence>
<dbReference type="GO" id="GO:0015174">
    <property type="term" value="F:basic amino acid transmembrane transporter activity"/>
    <property type="evidence" value="ECO:0007669"/>
    <property type="project" value="TreeGrafter"/>
</dbReference>
<feature type="transmembrane region" description="Helical" evidence="6">
    <location>
        <begin position="337"/>
        <end position="357"/>
    </location>
</feature>
<protein>
    <submittedName>
        <fullName evidence="8">MFS general substrate transporter</fullName>
    </submittedName>
</protein>
<name>A0A2T2N6V0_CORCC</name>
<dbReference type="InterPro" id="IPR036259">
    <property type="entry name" value="MFS_trans_sf"/>
</dbReference>
<dbReference type="SUPFAM" id="SSF103473">
    <property type="entry name" value="MFS general substrate transporter"/>
    <property type="match status" value="1"/>
</dbReference>
<dbReference type="PANTHER" id="PTHR23501">
    <property type="entry name" value="MAJOR FACILITATOR SUPERFAMILY"/>
    <property type="match status" value="1"/>
</dbReference>
<dbReference type="EMBL" id="KZ678145">
    <property type="protein sequence ID" value="PSN61182.1"/>
    <property type="molecule type" value="Genomic_DNA"/>
</dbReference>